<reference evidence="2" key="1">
    <citation type="journal article" date="2022" name="bioRxiv">
        <title>Sequencing and chromosome-scale assembly of the giantPleurodeles waltlgenome.</title>
        <authorList>
            <person name="Brown T."/>
            <person name="Elewa A."/>
            <person name="Iarovenko S."/>
            <person name="Subramanian E."/>
            <person name="Araus A.J."/>
            <person name="Petzold A."/>
            <person name="Susuki M."/>
            <person name="Suzuki K.-i.T."/>
            <person name="Hayashi T."/>
            <person name="Toyoda A."/>
            <person name="Oliveira C."/>
            <person name="Osipova E."/>
            <person name="Leigh N.D."/>
            <person name="Simon A."/>
            <person name="Yun M.H."/>
        </authorList>
    </citation>
    <scope>NUCLEOTIDE SEQUENCE</scope>
    <source>
        <strain evidence="2">20211129_DDA</strain>
        <tissue evidence="2">Liver</tissue>
    </source>
</reference>
<dbReference type="AlphaFoldDB" id="A0AAV7T8R4"/>
<dbReference type="Proteomes" id="UP001066276">
    <property type="component" value="Chromosome 4_1"/>
</dbReference>
<feature type="compositionally biased region" description="Basic and acidic residues" evidence="1">
    <location>
        <begin position="127"/>
        <end position="140"/>
    </location>
</feature>
<dbReference type="EMBL" id="JANPWB010000007">
    <property type="protein sequence ID" value="KAJ1173035.1"/>
    <property type="molecule type" value="Genomic_DNA"/>
</dbReference>
<evidence type="ECO:0000313" key="2">
    <source>
        <dbReference type="EMBL" id="KAJ1173035.1"/>
    </source>
</evidence>
<protein>
    <submittedName>
        <fullName evidence="2">Uncharacterized protein</fullName>
    </submittedName>
</protein>
<accession>A0AAV7T8R4</accession>
<comment type="caution">
    <text evidence="2">The sequence shown here is derived from an EMBL/GenBank/DDBJ whole genome shotgun (WGS) entry which is preliminary data.</text>
</comment>
<keyword evidence="3" id="KW-1185">Reference proteome</keyword>
<evidence type="ECO:0000313" key="3">
    <source>
        <dbReference type="Proteomes" id="UP001066276"/>
    </source>
</evidence>
<name>A0AAV7T8R4_PLEWA</name>
<evidence type="ECO:0000256" key="1">
    <source>
        <dbReference type="SAM" id="MobiDB-lite"/>
    </source>
</evidence>
<sequence length="140" mass="14810">MTAPTEDAAQTGSAAADPEGEGPLTNPLRLLCFSGQGQRLCALSIIKANTAPKKGSDVRELEEPDTSARMATRNPQQSHEAAALEADDGPNTGEPRAMPAAREEPSTNSSHASGEEWPLQVRVTPGKGEKRGWMGEHIQP</sequence>
<organism evidence="2 3">
    <name type="scientific">Pleurodeles waltl</name>
    <name type="common">Iberian ribbed newt</name>
    <dbReference type="NCBI Taxonomy" id="8319"/>
    <lineage>
        <taxon>Eukaryota</taxon>
        <taxon>Metazoa</taxon>
        <taxon>Chordata</taxon>
        <taxon>Craniata</taxon>
        <taxon>Vertebrata</taxon>
        <taxon>Euteleostomi</taxon>
        <taxon>Amphibia</taxon>
        <taxon>Batrachia</taxon>
        <taxon>Caudata</taxon>
        <taxon>Salamandroidea</taxon>
        <taxon>Salamandridae</taxon>
        <taxon>Pleurodelinae</taxon>
        <taxon>Pleurodeles</taxon>
    </lineage>
</organism>
<gene>
    <name evidence="2" type="ORF">NDU88_004877</name>
</gene>
<feature type="region of interest" description="Disordered" evidence="1">
    <location>
        <begin position="47"/>
        <end position="140"/>
    </location>
</feature>
<proteinExistence type="predicted"/>
<feature type="region of interest" description="Disordered" evidence="1">
    <location>
        <begin position="1"/>
        <end position="28"/>
    </location>
</feature>